<dbReference type="PANTHER" id="PTHR30023:SF0">
    <property type="entry name" value="PENICILLIN-SENSITIVE CARBOXYPEPTIDASE A"/>
    <property type="match status" value="1"/>
</dbReference>
<dbReference type="PRINTS" id="PR00922">
    <property type="entry name" value="DADACBPTASE3"/>
</dbReference>
<dbReference type="PANTHER" id="PTHR30023">
    <property type="entry name" value="D-ALANYL-D-ALANINE CARBOXYPEPTIDASE"/>
    <property type="match status" value="1"/>
</dbReference>
<comment type="similarity">
    <text evidence="1">Belongs to the peptidase S13 family.</text>
</comment>
<dbReference type="Proteomes" id="UP001218364">
    <property type="component" value="Unassembled WGS sequence"/>
</dbReference>
<evidence type="ECO:0000256" key="2">
    <source>
        <dbReference type="ARBA" id="ARBA00022801"/>
    </source>
</evidence>
<accession>A0ABD4X7P1</accession>
<organism evidence="4 5">
    <name type="scientific">Phaeobacter gallaeciensis</name>
    <dbReference type="NCBI Taxonomy" id="60890"/>
    <lineage>
        <taxon>Bacteria</taxon>
        <taxon>Pseudomonadati</taxon>
        <taxon>Pseudomonadota</taxon>
        <taxon>Alphaproteobacteria</taxon>
        <taxon>Rhodobacterales</taxon>
        <taxon>Roseobacteraceae</taxon>
        <taxon>Phaeobacter</taxon>
    </lineage>
</organism>
<evidence type="ECO:0000256" key="3">
    <source>
        <dbReference type="SAM" id="SignalP"/>
    </source>
</evidence>
<feature type="signal peptide" evidence="3">
    <location>
        <begin position="1"/>
        <end position="24"/>
    </location>
</feature>
<dbReference type="InterPro" id="IPR012338">
    <property type="entry name" value="Beta-lactam/transpept-like"/>
</dbReference>
<dbReference type="EMBL" id="JARCJK010000002">
    <property type="protein sequence ID" value="MDE4165521.1"/>
    <property type="molecule type" value="Genomic_DNA"/>
</dbReference>
<dbReference type="AlphaFoldDB" id="A0ABD4X7P1"/>
<dbReference type="SUPFAM" id="SSF56601">
    <property type="entry name" value="beta-lactamase/transpeptidase-like"/>
    <property type="match status" value="1"/>
</dbReference>
<dbReference type="Gene3D" id="3.40.710.10">
    <property type="entry name" value="DD-peptidase/beta-lactamase superfamily"/>
    <property type="match status" value="1"/>
</dbReference>
<feature type="chain" id="PRO_5044791198" evidence="3">
    <location>
        <begin position="25"/>
        <end position="494"/>
    </location>
</feature>
<comment type="caution">
    <text evidence="4">The sequence shown here is derived from an EMBL/GenBank/DDBJ whole genome shotgun (WGS) entry which is preliminary data.</text>
</comment>
<sequence>MISRRKLLGAGMAALAGSASWANAPTVSLRPVARTQERTAAAVADLETVLARSGLQGKVACAVADVKTGARLESQAGAAGLPPASVAKTLTALYSLDVLGAEHRFTTQVLAAGQIRSGVLHGDLILAGGGDPMLNTDHLAQLARSMKAAGLREVRGDFKVWDGALPQVQSIDPEQPDHVGYSPAVSGIALNFNRVHFEWKRGSKGWSVSMDARTQKYRPEVAMARMWVKKRALPVYTYADRGGTDTWTVASQALGNGGSRWLPVRRPAEYAGDVFRTLARSHGIALRKAKVTQNLPQTQVLAQHQSPPLSVMLKAMLKYSNNLMAEMIGMSATAAAGKRPGSLRQSAAQMSDWAARKYGMKDSRLVDHSGLGDASRMTPDDLVTVLIAAHGAGQLKPLLKPFPMRDRKGRVLKSHPIKVLAKTGTLNFVSGLGGFMTAADGTELAFAIFAANTTARSRIKRADRERPPGARGWNRKAKALQQMLIERWGSVYGS</sequence>
<dbReference type="NCBIfam" id="TIGR00666">
    <property type="entry name" value="PBP4"/>
    <property type="match status" value="1"/>
</dbReference>
<keyword evidence="2 4" id="KW-0378">Hydrolase</keyword>
<dbReference type="Pfam" id="PF02113">
    <property type="entry name" value="Peptidase_S13"/>
    <property type="match status" value="1"/>
</dbReference>
<dbReference type="RefSeq" id="WP_065272783.1">
    <property type="nucleotide sequence ID" value="NZ_CP015124.1"/>
</dbReference>
<keyword evidence="3" id="KW-0732">Signal</keyword>
<dbReference type="GO" id="GO:0009002">
    <property type="term" value="F:serine-type D-Ala-D-Ala carboxypeptidase activity"/>
    <property type="evidence" value="ECO:0007669"/>
    <property type="project" value="UniProtKB-EC"/>
</dbReference>
<keyword evidence="4" id="KW-0645">Protease</keyword>
<evidence type="ECO:0000313" key="4">
    <source>
        <dbReference type="EMBL" id="MDE4165521.1"/>
    </source>
</evidence>
<dbReference type="EC" id="3.4.16.4" evidence="4"/>
<keyword evidence="4" id="KW-0121">Carboxypeptidase</keyword>
<proteinExistence type="inferred from homology"/>
<dbReference type="Gene3D" id="3.50.80.20">
    <property type="entry name" value="D-Ala-D-Ala carboxypeptidase C, peptidase S13"/>
    <property type="match status" value="1"/>
</dbReference>
<evidence type="ECO:0000313" key="5">
    <source>
        <dbReference type="Proteomes" id="UP001218364"/>
    </source>
</evidence>
<reference evidence="4 5" key="1">
    <citation type="submission" date="2023-02" db="EMBL/GenBank/DDBJ databases">
        <title>Population genomics of bacteria associated with diatom.</title>
        <authorList>
            <person name="Xie J."/>
            <person name="Wang H."/>
        </authorList>
    </citation>
    <scope>NUCLEOTIDE SEQUENCE [LARGE SCALE GENOMIC DNA]</scope>
    <source>
        <strain evidence="4 5">PT47_8</strain>
    </source>
</reference>
<gene>
    <name evidence="4" type="primary">dacB</name>
    <name evidence="4" type="ORF">PXK24_07425</name>
</gene>
<name>A0ABD4X7P1_9RHOB</name>
<dbReference type="InterPro" id="IPR000667">
    <property type="entry name" value="Peptidase_S13"/>
</dbReference>
<evidence type="ECO:0000256" key="1">
    <source>
        <dbReference type="ARBA" id="ARBA00006096"/>
    </source>
</evidence>
<protein>
    <submittedName>
        <fullName evidence="4">D-alanyl-D-alanine carboxypeptidase/D-alanyl-D-alanine-endopeptidase</fullName>
        <ecNumber evidence="4">3.4.16.4</ecNumber>
    </submittedName>
</protein>